<protein>
    <submittedName>
        <fullName evidence="1">Uncharacterized protein</fullName>
    </submittedName>
</protein>
<accession>A0ABD5PFN9</accession>
<dbReference type="Proteomes" id="UP001595921">
    <property type="component" value="Unassembled WGS sequence"/>
</dbReference>
<organism evidence="1 2">
    <name type="scientific">Halobium salinum</name>
    <dbReference type="NCBI Taxonomy" id="1364940"/>
    <lineage>
        <taxon>Archaea</taxon>
        <taxon>Methanobacteriati</taxon>
        <taxon>Methanobacteriota</taxon>
        <taxon>Stenosarchaea group</taxon>
        <taxon>Halobacteria</taxon>
        <taxon>Halobacteriales</taxon>
        <taxon>Haloferacaceae</taxon>
        <taxon>Halobium</taxon>
    </lineage>
</organism>
<reference evidence="1 2" key="1">
    <citation type="journal article" date="2019" name="Int. J. Syst. Evol. Microbiol.">
        <title>The Global Catalogue of Microorganisms (GCM) 10K type strain sequencing project: providing services to taxonomists for standard genome sequencing and annotation.</title>
        <authorList>
            <consortium name="The Broad Institute Genomics Platform"/>
            <consortium name="The Broad Institute Genome Sequencing Center for Infectious Disease"/>
            <person name="Wu L."/>
            <person name="Ma J."/>
        </authorList>
    </citation>
    <scope>NUCLEOTIDE SEQUENCE [LARGE SCALE GENOMIC DNA]</scope>
    <source>
        <strain evidence="1 2">CGMCC 1.12553</strain>
    </source>
</reference>
<name>A0ABD5PFN9_9EURY</name>
<comment type="caution">
    <text evidence="1">The sequence shown here is derived from an EMBL/GenBank/DDBJ whole genome shotgun (WGS) entry which is preliminary data.</text>
</comment>
<proteinExistence type="predicted"/>
<dbReference type="EMBL" id="JBHSDS010000008">
    <property type="protein sequence ID" value="MFC4359726.1"/>
    <property type="molecule type" value="Genomic_DNA"/>
</dbReference>
<keyword evidence="2" id="KW-1185">Reference proteome</keyword>
<evidence type="ECO:0000313" key="1">
    <source>
        <dbReference type="EMBL" id="MFC4359726.1"/>
    </source>
</evidence>
<gene>
    <name evidence="1" type="ORF">ACFO0N_17410</name>
</gene>
<evidence type="ECO:0000313" key="2">
    <source>
        <dbReference type="Proteomes" id="UP001595921"/>
    </source>
</evidence>
<sequence>MLFGQCDTIAEASAVGEPTIIDRTVIHDGQGHTHILRHLLSDAPPLCPVDPRPVLVE</sequence>
<dbReference type="RefSeq" id="WP_267621403.1">
    <property type="nucleotide sequence ID" value="NZ_JAODIW010000006.1"/>
</dbReference>
<dbReference type="AlphaFoldDB" id="A0ABD5PFN9"/>